<organism evidence="1 2">
    <name type="scientific">Hypoxylon rubiginosum</name>
    <dbReference type="NCBI Taxonomy" id="110542"/>
    <lineage>
        <taxon>Eukaryota</taxon>
        <taxon>Fungi</taxon>
        <taxon>Dikarya</taxon>
        <taxon>Ascomycota</taxon>
        <taxon>Pezizomycotina</taxon>
        <taxon>Sordariomycetes</taxon>
        <taxon>Xylariomycetidae</taxon>
        <taxon>Xylariales</taxon>
        <taxon>Hypoxylaceae</taxon>
        <taxon>Hypoxylon</taxon>
    </lineage>
</organism>
<keyword evidence="2" id="KW-1185">Reference proteome</keyword>
<comment type="caution">
    <text evidence="1">The sequence shown here is derived from an EMBL/GenBank/DDBJ whole genome shotgun (WGS) entry which is preliminary data.</text>
</comment>
<sequence length="599" mass="63188">MRSFSLFSAALLLCGSAIATAGGGEPADGGPPPVVFDPDSKVKYRGMRRNGIEVFLNIPYGQDTGGANRFKPPRAFAPQPGSTVDARSYGPACPQPLGEGLPPLTLSNVTEISEDCLNLNVARPSGWQHGDRRLPVLVYIHGGSFWSGQNSELSTAPDGMILESVANGLPIIHVAMNYRLGVFGFAQSDALQSEGSENAGLRDQRLAIEWVRDNIAHFGGDPEKITISGQSSGGLAVGIQIMAYGGTKPVPFQQGICESQALEPGITGNFTINAFRLVVEAAGCDAATLHAPSTIACLRGLPMAAVQAAAESTYVADIAHNIGDLWLPAVDGDFLPEAPSMLLADGRFARGVTAVMGWCEDDVTFFTDAAIATADDTRDFVRTYVPNVSPSNVERLLSLYPTADFAADPAANLTAEFYRAARVFRDIIMVCEPVRFAAALAANSGGGDAYLYAWNQTILDPILAAVAGQSGLGVVHTSEFAYVYGNLSHYDLPGYPFDPTPADFGLLRRGSRSWSTFVSTGRPGLEGRDTFQGFGPAIQAGAGGDGGDNETWSLFVAGGPDEGFSAVDGPGSKSAVAAQKLRERCAFLNSAEVIEQLRF</sequence>
<evidence type="ECO:0000313" key="1">
    <source>
        <dbReference type="EMBL" id="KAI4867447.1"/>
    </source>
</evidence>
<dbReference type="EMBL" id="MU393447">
    <property type="protein sequence ID" value="KAI4867447.1"/>
    <property type="molecule type" value="Genomic_DNA"/>
</dbReference>
<gene>
    <name evidence="1" type="ORF">F4820DRAFT_202425</name>
</gene>
<name>A0ACB9Z7K0_9PEZI</name>
<dbReference type="Proteomes" id="UP001497700">
    <property type="component" value="Unassembled WGS sequence"/>
</dbReference>
<protein>
    <submittedName>
        <fullName evidence="1">Carboxylesterase family protein</fullName>
    </submittedName>
</protein>
<accession>A0ACB9Z7K0</accession>
<proteinExistence type="predicted"/>
<evidence type="ECO:0000313" key="2">
    <source>
        <dbReference type="Proteomes" id="UP001497700"/>
    </source>
</evidence>
<reference evidence="1 2" key="1">
    <citation type="journal article" date="2022" name="New Phytol.">
        <title>Ecological generalism drives hyperdiversity of secondary metabolite gene clusters in xylarialean endophytes.</title>
        <authorList>
            <person name="Franco M.E.E."/>
            <person name="Wisecaver J.H."/>
            <person name="Arnold A.E."/>
            <person name="Ju Y.M."/>
            <person name="Slot J.C."/>
            <person name="Ahrendt S."/>
            <person name="Moore L.P."/>
            <person name="Eastman K.E."/>
            <person name="Scott K."/>
            <person name="Konkel Z."/>
            <person name="Mondo S.J."/>
            <person name="Kuo A."/>
            <person name="Hayes R.D."/>
            <person name="Haridas S."/>
            <person name="Andreopoulos B."/>
            <person name="Riley R."/>
            <person name="LaButti K."/>
            <person name="Pangilinan J."/>
            <person name="Lipzen A."/>
            <person name="Amirebrahimi M."/>
            <person name="Yan J."/>
            <person name="Adam C."/>
            <person name="Keymanesh K."/>
            <person name="Ng V."/>
            <person name="Louie K."/>
            <person name="Northen T."/>
            <person name="Drula E."/>
            <person name="Henrissat B."/>
            <person name="Hsieh H.M."/>
            <person name="Youens-Clark K."/>
            <person name="Lutzoni F."/>
            <person name="Miadlikowska J."/>
            <person name="Eastwood D.C."/>
            <person name="Hamelin R.C."/>
            <person name="Grigoriev I.V."/>
            <person name="U'Ren J.M."/>
        </authorList>
    </citation>
    <scope>NUCLEOTIDE SEQUENCE [LARGE SCALE GENOMIC DNA]</scope>
    <source>
        <strain evidence="1 2">CBS 119005</strain>
    </source>
</reference>